<dbReference type="Gene3D" id="3.40.50.150">
    <property type="entry name" value="Vaccinia Virus protein VP39"/>
    <property type="match status" value="1"/>
</dbReference>
<evidence type="ECO:0000256" key="2">
    <source>
        <dbReference type="ARBA" id="ARBA00022552"/>
    </source>
</evidence>
<keyword evidence="2 6" id="KW-0698">rRNA processing</keyword>
<sequence length="212" mass="23708">MLSSVLDLAAVCKHFNVSRETFERLHIYSQALQKWNPTINLVSKSTLDSAAVRHFADSMQLWQHRKEFQSWVDIGSGAGFPGLVLAILAAEQSLGSDFHLVESDARKSAFLRNVSRETGVKVIVHTMRIEDFDAVEADIVSARALAPLSDLLEMSKTFLKKDGICLYLKGQNCQTEIGGASRFWTFEAEQFASETDVNGTVLRVKEIERVRT</sequence>
<dbReference type="AlphaFoldDB" id="A0A916QXF1"/>
<dbReference type="GO" id="GO:0070043">
    <property type="term" value="F:rRNA (guanine-N7-)-methyltransferase activity"/>
    <property type="evidence" value="ECO:0007669"/>
    <property type="project" value="UniProtKB-UniRule"/>
</dbReference>
<evidence type="ECO:0000256" key="3">
    <source>
        <dbReference type="ARBA" id="ARBA00022603"/>
    </source>
</evidence>
<comment type="function">
    <text evidence="6">Specifically methylates the N7 position of guanine in position 527 of 16S rRNA.</text>
</comment>
<dbReference type="InterPro" id="IPR003682">
    <property type="entry name" value="rRNA_ssu_MeTfrase_G"/>
</dbReference>
<feature type="binding site" evidence="6">
    <location>
        <begin position="129"/>
        <end position="130"/>
    </location>
    <ligand>
        <name>S-adenosyl-L-methionine</name>
        <dbReference type="ChEBI" id="CHEBI:59789"/>
    </ligand>
</feature>
<comment type="caution">
    <text evidence="6">Lacks conserved residue(s) required for the propagation of feature annotation.</text>
</comment>
<dbReference type="PANTHER" id="PTHR31760:SF0">
    <property type="entry name" value="S-ADENOSYL-L-METHIONINE-DEPENDENT METHYLTRANSFERASES SUPERFAMILY PROTEIN"/>
    <property type="match status" value="1"/>
</dbReference>
<organism evidence="7 8">
    <name type="scientific">Neptunicoccus cionae</name>
    <dbReference type="NCBI Taxonomy" id="2035344"/>
    <lineage>
        <taxon>Bacteria</taxon>
        <taxon>Pseudomonadati</taxon>
        <taxon>Pseudomonadota</taxon>
        <taxon>Alphaproteobacteria</taxon>
        <taxon>Rhodobacterales</taxon>
        <taxon>Paracoccaceae</taxon>
        <taxon>Neptunicoccus</taxon>
    </lineage>
</organism>
<name>A0A916QXF1_9RHOB</name>
<evidence type="ECO:0000313" key="7">
    <source>
        <dbReference type="EMBL" id="GGA18763.1"/>
    </source>
</evidence>
<comment type="caution">
    <text evidence="7">The sequence shown here is derived from an EMBL/GenBank/DDBJ whole genome shotgun (WGS) entry which is preliminary data.</text>
</comment>
<reference evidence="7" key="2">
    <citation type="submission" date="2020-09" db="EMBL/GenBank/DDBJ databases">
        <authorList>
            <person name="Sun Q."/>
            <person name="Zhou Y."/>
        </authorList>
    </citation>
    <scope>NUCLEOTIDE SEQUENCE</scope>
    <source>
        <strain evidence="7">CGMCC 1.15880</strain>
    </source>
</reference>
<keyword evidence="5 6" id="KW-0949">S-adenosyl-L-methionine</keyword>
<keyword evidence="8" id="KW-1185">Reference proteome</keyword>
<gene>
    <name evidence="6 7" type="primary">rsmG</name>
    <name evidence="7" type="ORF">GCM10011498_19390</name>
</gene>
<dbReference type="NCBIfam" id="TIGR00138">
    <property type="entry name" value="rsmG_gidB"/>
    <property type="match status" value="1"/>
</dbReference>
<dbReference type="Pfam" id="PF02527">
    <property type="entry name" value="GidB"/>
    <property type="match status" value="1"/>
</dbReference>
<comment type="similarity">
    <text evidence="6">Belongs to the methyltransferase superfamily. RNA methyltransferase RsmG family.</text>
</comment>
<evidence type="ECO:0000256" key="6">
    <source>
        <dbReference type="HAMAP-Rule" id="MF_00074"/>
    </source>
</evidence>
<dbReference type="EC" id="2.1.1.170" evidence="6"/>
<evidence type="ECO:0000256" key="1">
    <source>
        <dbReference type="ARBA" id="ARBA00022490"/>
    </source>
</evidence>
<evidence type="ECO:0000256" key="4">
    <source>
        <dbReference type="ARBA" id="ARBA00022679"/>
    </source>
</evidence>
<dbReference type="GO" id="GO:0005829">
    <property type="term" value="C:cytosol"/>
    <property type="evidence" value="ECO:0007669"/>
    <property type="project" value="TreeGrafter"/>
</dbReference>
<feature type="binding site" evidence="6">
    <location>
        <position position="75"/>
    </location>
    <ligand>
        <name>S-adenosyl-L-methionine</name>
        <dbReference type="ChEBI" id="CHEBI:59789"/>
    </ligand>
</feature>
<dbReference type="SUPFAM" id="SSF53335">
    <property type="entry name" value="S-adenosyl-L-methionine-dependent methyltransferases"/>
    <property type="match status" value="1"/>
</dbReference>
<dbReference type="InterPro" id="IPR029063">
    <property type="entry name" value="SAM-dependent_MTases_sf"/>
</dbReference>
<proteinExistence type="inferred from homology"/>
<keyword evidence="3 6" id="KW-0489">Methyltransferase</keyword>
<feature type="binding site" evidence="6">
    <location>
        <position position="143"/>
    </location>
    <ligand>
        <name>S-adenosyl-L-methionine</name>
        <dbReference type="ChEBI" id="CHEBI:59789"/>
    </ligand>
</feature>
<dbReference type="PANTHER" id="PTHR31760">
    <property type="entry name" value="S-ADENOSYL-L-METHIONINE-DEPENDENT METHYLTRANSFERASES SUPERFAMILY PROTEIN"/>
    <property type="match status" value="1"/>
</dbReference>
<accession>A0A916QXF1</accession>
<comment type="catalytic activity">
    <reaction evidence="6">
        <text>guanosine(527) in 16S rRNA + S-adenosyl-L-methionine = N(7)-methylguanosine(527) in 16S rRNA + S-adenosyl-L-homocysteine</text>
        <dbReference type="Rhea" id="RHEA:42732"/>
        <dbReference type="Rhea" id="RHEA-COMP:10209"/>
        <dbReference type="Rhea" id="RHEA-COMP:10210"/>
        <dbReference type="ChEBI" id="CHEBI:57856"/>
        <dbReference type="ChEBI" id="CHEBI:59789"/>
        <dbReference type="ChEBI" id="CHEBI:74269"/>
        <dbReference type="ChEBI" id="CHEBI:74480"/>
        <dbReference type="EC" id="2.1.1.170"/>
    </reaction>
</comment>
<dbReference type="RefSeq" id="WP_188673970.1">
    <property type="nucleotide sequence ID" value="NZ_BMKA01000002.1"/>
</dbReference>
<dbReference type="Proteomes" id="UP000628017">
    <property type="component" value="Unassembled WGS sequence"/>
</dbReference>
<reference evidence="7" key="1">
    <citation type="journal article" date="2014" name="Int. J. Syst. Evol. Microbiol.">
        <title>Complete genome sequence of Corynebacterium casei LMG S-19264T (=DSM 44701T), isolated from a smear-ripened cheese.</title>
        <authorList>
            <consortium name="US DOE Joint Genome Institute (JGI-PGF)"/>
            <person name="Walter F."/>
            <person name="Albersmeier A."/>
            <person name="Kalinowski J."/>
            <person name="Ruckert C."/>
        </authorList>
    </citation>
    <scope>NUCLEOTIDE SEQUENCE</scope>
    <source>
        <strain evidence="7">CGMCC 1.15880</strain>
    </source>
</reference>
<keyword evidence="4 6" id="KW-0808">Transferase</keyword>
<keyword evidence="1 6" id="KW-0963">Cytoplasm</keyword>
<dbReference type="PIRSF" id="PIRSF003078">
    <property type="entry name" value="GidB"/>
    <property type="match status" value="1"/>
</dbReference>
<dbReference type="HAMAP" id="MF_00074">
    <property type="entry name" value="16SrRNA_methyltr_G"/>
    <property type="match status" value="1"/>
</dbReference>
<evidence type="ECO:0000313" key="8">
    <source>
        <dbReference type="Proteomes" id="UP000628017"/>
    </source>
</evidence>
<comment type="subcellular location">
    <subcellularLocation>
        <location evidence="6">Cytoplasm</location>
    </subcellularLocation>
</comment>
<dbReference type="EMBL" id="BMKA01000002">
    <property type="protein sequence ID" value="GGA18763.1"/>
    <property type="molecule type" value="Genomic_DNA"/>
</dbReference>
<feature type="binding site" evidence="6">
    <location>
        <position position="80"/>
    </location>
    <ligand>
        <name>S-adenosyl-L-methionine</name>
        <dbReference type="ChEBI" id="CHEBI:59789"/>
    </ligand>
</feature>
<evidence type="ECO:0000256" key="5">
    <source>
        <dbReference type="ARBA" id="ARBA00022691"/>
    </source>
</evidence>
<protein>
    <recommendedName>
        <fullName evidence="6">Ribosomal RNA small subunit methyltransferase G</fullName>
        <ecNumber evidence="6">2.1.1.170</ecNumber>
    </recommendedName>
    <alternativeName>
        <fullName evidence="6">16S rRNA 7-methylguanosine methyltransferase</fullName>
        <shortName evidence="6">16S rRNA m7G methyltransferase</shortName>
    </alternativeName>
</protein>